<dbReference type="OrthoDB" id="9809543at2"/>
<dbReference type="RefSeq" id="WP_104518255.1">
    <property type="nucleotide sequence ID" value="NZ_NHRY01000074.1"/>
</dbReference>
<dbReference type="InterPro" id="IPR018692">
    <property type="entry name" value="DUF2189"/>
</dbReference>
<keyword evidence="1" id="KW-1133">Transmembrane helix</keyword>
<evidence type="ECO:0008006" key="4">
    <source>
        <dbReference type="Google" id="ProtNLM"/>
    </source>
</evidence>
<keyword evidence="3" id="KW-1185">Reference proteome</keyword>
<dbReference type="Pfam" id="PF09955">
    <property type="entry name" value="DUF2189"/>
    <property type="match status" value="1"/>
</dbReference>
<dbReference type="Proteomes" id="UP000239724">
    <property type="component" value="Unassembled WGS sequence"/>
</dbReference>
<evidence type="ECO:0000313" key="3">
    <source>
        <dbReference type="Proteomes" id="UP000239724"/>
    </source>
</evidence>
<feature type="transmembrane region" description="Helical" evidence="1">
    <location>
        <begin position="91"/>
        <end position="111"/>
    </location>
</feature>
<protein>
    <recommendedName>
        <fullName evidence="4">Cytochrome C oxidase subunit I</fullName>
    </recommendedName>
</protein>
<name>A0A2S6NK95_RHOGL</name>
<keyword evidence="1" id="KW-0812">Transmembrane</keyword>
<proteinExistence type="predicted"/>
<evidence type="ECO:0000313" key="2">
    <source>
        <dbReference type="EMBL" id="PPQ35349.1"/>
    </source>
</evidence>
<feature type="transmembrane region" description="Helical" evidence="1">
    <location>
        <begin position="66"/>
        <end position="85"/>
    </location>
</feature>
<dbReference type="EMBL" id="NHRY01000074">
    <property type="protein sequence ID" value="PPQ35349.1"/>
    <property type="molecule type" value="Genomic_DNA"/>
</dbReference>
<accession>A0A2S6NK95</accession>
<feature type="transmembrane region" description="Helical" evidence="1">
    <location>
        <begin position="189"/>
        <end position="218"/>
    </location>
</feature>
<gene>
    <name evidence="2" type="ORF">CCS01_07620</name>
</gene>
<sequence length="285" mass="31014">MIRTPPGWGADMLTQAYRSLTTTTETGSWEADRLSGHLGVRRLNFDDLRWALARGWDDFGQSRTDVIFLCVVYPLAGLLLARLAFGYEMLPLVFPLASGFALLGPLAAVGLNELSRRRELGLSAGWSDAFKVFRSPSFNSIALLGLILMGMFVFWLVLAQLVYNLTLGPEPPVSLGSFAHDVLTTPAGWVMAIVGTGVGFVFAAIALSISVVSFPMLLDRHVSLETAVRTSINVVRHNPVVIAAWGLVITAGLVIGSIPLLLGLIVVMPVLGHATWHLYRRVVRY</sequence>
<feature type="transmembrane region" description="Helical" evidence="1">
    <location>
        <begin position="239"/>
        <end position="255"/>
    </location>
</feature>
<keyword evidence="1" id="KW-0472">Membrane</keyword>
<feature type="transmembrane region" description="Helical" evidence="1">
    <location>
        <begin position="261"/>
        <end position="279"/>
    </location>
</feature>
<organism evidence="2 3">
    <name type="scientific">Rhodopila globiformis</name>
    <name type="common">Rhodopseudomonas globiformis</name>
    <dbReference type="NCBI Taxonomy" id="1071"/>
    <lineage>
        <taxon>Bacteria</taxon>
        <taxon>Pseudomonadati</taxon>
        <taxon>Pseudomonadota</taxon>
        <taxon>Alphaproteobacteria</taxon>
        <taxon>Acetobacterales</taxon>
        <taxon>Acetobacteraceae</taxon>
        <taxon>Rhodopila</taxon>
    </lineage>
</organism>
<reference evidence="2 3" key="1">
    <citation type="journal article" date="2018" name="Arch. Microbiol.">
        <title>New insights into the metabolic potential of the phototrophic purple bacterium Rhodopila globiformis DSM 161(T) from its draft genome sequence and evidence for a vanadium-dependent nitrogenase.</title>
        <authorList>
            <person name="Imhoff J.F."/>
            <person name="Rahn T."/>
            <person name="Kunzel S."/>
            <person name="Neulinger S.C."/>
        </authorList>
    </citation>
    <scope>NUCLEOTIDE SEQUENCE [LARGE SCALE GENOMIC DNA]</scope>
    <source>
        <strain evidence="2 3">DSM 161</strain>
    </source>
</reference>
<evidence type="ECO:0000256" key="1">
    <source>
        <dbReference type="SAM" id="Phobius"/>
    </source>
</evidence>
<feature type="transmembrane region" description="Helical" evidence="1">
    <location>
        <begin position="141"/>
        <end position="163"/>
    </location>
</feature>
<comment type="caution">
    <text evidence="2">The sequence shown here is derived from an EMBL/GenBank/DDBJ whole genome shotgun (WGS) entry which is preliminary data.</text>
</comment>
<dbReference type="AlphaFoldDB" id="A0A2S6NK95"/>